<evidence type="ECO:0000256" key="1">
    <source>
        <dbReference type="ARBA" id="ARBA00023015"/>
    </source>
</evidence>
<evidence type="ECO:0000256" key="4">
    <source>
        <dbReference type="PROSITE-ProRule" id="PRU00335"/>
    </source>
</evidence>
<evidence type="ECO:0000256" key="2">
    <source>
        <dbReference type="ARBA" id="ARBA00023125"/>
    </source>
</evidence>
<dbReference type="GO" id="GO:0003677">
    <property type="term" value="F:DNA binding"/>
    <property type="evidence" value="ECO:0007669"/>
    <property type="project" value="UniProtKB-UniRule"/>
</dbReference>
<sequence length="192" mass="21865">MQREQILDHALNVLEQNGLASTSSLKILAEEMRLSEQQLEQFWADRDALLYDALQFHAQQIDSWRQEVLQNSALRPEQKLMARYEGLNEHVTKGRFPGCLFIAACSFYPHPDQPIHQLAEKQKRASWEFTHTILNALGLDNPSMVADQMELVLEGCLSKLLIKRNVQDVDVAKRLAEDILSIALCRKNGALA</sequence>
<feature type="DNA-binding region" description="H-T-H motif" evidence="4">
    <location>
        <begin position="24"/>
        <end position="43"/>
    </location>
</feature>
<dbReference type="NCBIfam" id="NF008647">
    <property type="entry name" value="PRK11640.1"/>
    <property type="match status" value="1"/>
</dbReference>
<dbReference type="InterPro" id="IPR001647">
    <property type="entry name" value="HTH_TetR"/>
</dbReference>
<evidence type="ECO:0000313" key="6">
    <source>
        <dbReference type="EMBL" id="KTT00333.1"/>
    </source>
</evidence>
<evidence type="ECO:0000313" key="7">
    <source>
        <dbReference type="Proteomes" id="UP000072520"/>
    </source>
</evidence>
<dbReference type="RefSeq" id="WP_006121703.1">
    <property type="nucleotide sequence ID" value="NZ_CP046585.1"/>
</dbReference>
<dbReference type="EMBL" id="LDSI01000003">
    <property type="protein sequence ID" value="KTT00333.1"/>
    <property type="molecule type" value="Genomic_DNA"/>
</dbReference>
<dbReference type="Gene3D" id="1.10.357.10">
    <property type="entry name" value="Tetracycline Repressor, domain 2"/>
    <property type="match status" value="1"/>
</dbReference>
<dbReference type="AlphaFoldDB" id="A0AB34VJJ0"/>
<keyword evidence="2 4" id="KW-0238">DNA-binding</keyword>
<evidence type="ECO:0000259" key="5">
    <source>
        <dbReference type="PROSITE" id="PS50977"/>
    </source>
</evidence>
<dbReference type="SUPFAM" id="SSF46689">
    <property type="entry name" value="Homeodomain-like"/>
    <property type="match status" value="1"/>
</dbReference>
<organism evidence="6 7">
    <name type="scientific">Pantoea stewartii</name>
    <dbReference type="NCBI Taxonomy" id="66269"/>
    <lineage>
        <taxon>Bacteria</taxon>
        <taxon>Pseudomonadati</taxon>
        <taxon>Pseudomonadota</taxon>
        <taxon>Gammaproteobacteria</taxon>
        <taxon>Enterobacterales</taxon>
        <taxon>Erwiniaceae</taxon>
        <taxon>Pantoea</taxon>
    </lineage>
</organism>
<feature type="domain" description="HTH tetR-type" evidence="5">
    <location>
        <begin position="1"/>
        <end position="61"/>
    </location>
</feature>
<proteinExistence type="predicted"/>
<keyword evidence="1" id="KW-0805">Transcription regulation</keyword>
<dbReference type="InterPro" id="IPR009057">
    <property type="entry name" value="Homeodomain-like_sf"/>
</dbReference>
<reference evidence="6 7" key="1">
    <citation type="journal article" date="2016" name="Front. Microbiol.">
        <title>Genomic Resource of Rice Seed Associated Bacteria.</title>
        <authorList>
            <person name="Midha S."/>
            <person name="Bansal K."/>
            <person name="Sharma S."/>
            <person name="Kumar N."/>
            <person name="Patil P.P."/>
            <person name="Chaudhry V."/>
            <person name="Patil P.B."/>
        </authorList>
    </citation>
    <scope>NUCLEOTIDE SEQUENCE [LARGE SCALE GENOMIC DNA]</scope>
    <source>
        <strain evidence="6 7">RSA13</strain>
    </source>
</reference>
<protein>
    <submittedName>
        <fullName evidence="6">Transcriptional regulator</fullName>
    </submittedName>
</protein>
<dbReference type="PROSITE" id="PS50977">
    <property type="entry name" value="HTH_TETR_2"/>
    <property type="match status" value="1"/>
</dbReference>
<dbReference type="Proteomes" id="UP000072520">
    <property type="component" value="Unassembled WGS sequence"/>
</dbReference>
<accession>A0AB34VJJ0</accession>
<keyword evidence="3" id="KW-0804">Transcription</keyword>
<dbReference type="NCBIfam" id="NF047866">
    <property type="entry name" value="TF_DicD_YjdC"/>
    <property type="match status" value="1"/>
</dbReference>
<name>A0AB34VJJ0_9GAMM</name>
<evidence type="ECO:0000256" key="3">
    <source>
        <dbReference type="ARBA" id="ARBA00023163"/>
    </source>
</evidence>
<comment type="caution">
    <text evidence="6">The sequence shown here is derived from an EMBL/GenBank/DDBJ whole genome shotgun (WGS) entry which is preliminary data.</text>
</comment>
<dbReference type="PANTHER" id="PTHR47506">
    <property type="entry name" value="TRANSCRIPTIONAL REGULATORY PROTEIN"/>
    <property type="match status" value="1"/>
</dbReference>
<gene>
    <name evidence="6" type="ORF">RSA13_02715</name>
</gene>
<dbReference type="PANTHER" id="PTHR47506:SF1">
    <property type="entry name" value="HTH-TYPE TRANSCRIPTIONAL REGULATOR YJDC"/>
    <property type="match status" value="1"/>
</dbReference>